<dbReference type="SMART" id="SM00342">
    <property type="entry name" value="HTH_ARAC"/>
    <property type="match status" value="1"/>
</dbReference>
<dbReference type="InterPro" id="IPR009057">
    <property type="entry name" value="Homeodomain-like_sf"/>
</dbReference>
<dbReference type="InterPro" id="IPR018060">
    <property type="entry name" value="HTH_AraC"/>
</dbReference>
<evidence type="ECO:0000256" key="1">
    <source>
        <dbReference type="ARBA" id="ARBA00023015"/>
    </source>
</evidence>
<name>A0A3G4V798_9VIBR</name>
<evidence type="ECO:0000259" key="3">
    <source>
        <dbReference type="PROSITE" id="PS01124"/>
    </source>
</evidence>
<dbReference type="AlphaFoldDB" id="A0A3G4V798"/>
<dbReference type="InterPro" id="IPR053142">
    <property type="entry name" value="PchR_regulatory_protein"/>
</dbReference>
<dbReference type="Proteomes" id="UP000279760">
    <property type="component" value="Chromosome 1"/>
</dbReference>
<dbReference type="PANTHER" id="PTHR47893:SF1">
    <property type="entry name" value="REGULATORY PROTEIN PCHR"/>
    <property type="match status" value="1"/>
</dbReference>
<sequence>MAVELANSVFKKVVMTKRVADNDLEAIVSETPSRRSQLARGVFISHPSTIEEGYVLHGGISEELMNTKVVSVATPALIVTVLLEGRLSFGYDDLCFDLSGTNQSQAIAVNLTKPASFRRDIIKQSTLKKINILFSHQWLQSRLGSGSCTLNQFLNTHKAHIDVHYSEELDRIVRSLIEPRQNSNFNDTISRDIATLQLVKIVTDEIEQRLPISNLSQQKRPGSVAQLIKHIEYNLDQDLGLEELARSMAMSVSKLQRKFKNQIGMTVISYVRARKLERAKQSIEQGGLSISEAAYEAGYHHPSNFTLAFRKHFGQCPSKLIVEEIE</sequence>
<organism evidence="4 5">
    <name type="scientific">Vibrio mediterranei</name>
    <dbReference type="NCBI Taxonomy" id="689"/>
    <lineage>
        <taxon>Bacteria</taxon>
        <taxon>Pseudomonadati</taxon>
        <taxon>Pseudomonadota</taxon>
        <taxon>Gammaproteobacteria</taxon>
        <taxon>Vibrionales</taxon>
        <taxon>Vibrionaceae</taxon>
        <taxon>Vibrio</taxon>
    </lineage>
</organism>
<dbReference type="GO" id="GO:0003700">
    <property type="term" value="F:DNA-binding transcription factor activity"/>
    <property type="evidence" value="ECO:0007669"/>
    <property type="project" value="InterPro"/>
</dbReference>
<dbReference type="GO" id="GO:0043565">
    <property type="term" value="F:sequence-specific DNA binding"/>
    <property type="evidence" value="ECO:0007669"/>
    <property type="project" value="InterPro"/>
</dbReference>
<reference evidence="4 5" key="1">
    <citation type="submission" date="2018-11" db="EMBL/GenBank/DDBJ databases">
        <title>Complete Genome Sequence of Vbrio mediterranei 117-T6: a Potential Pathogen Bacteria Isolated from the Conchocelis of Pyropia.</title>
        <authorList>
            <person name="Liu Q."/>
        </authorList>
    </citation>
    <scope>NUCLEOTIDE SEQUENCE [LARGE SCALE GENOMIC DNA]</scope>
    <source>
        <strain evidence="4 5">117-T6</strain>
    </source>
</reference>
<dbReference type="SUPFAM" id="SSF46689">
    <property type="entry name" value="Homeodomain-like"/>
    <property type="match status" value="2"/>
</dbReference>
<evidence type="ECO:0000313" key="4">
    <source>
        <dbReference type="EMBL" id="AYV20564.1"/>
    </source>
</evidence>
<evidence type="ECO:0000313" key="5">
    <source>
        <dbReference type="Proteomes" id="UP000279760"/>
    </source>
</evidence>
<proteinExistence type="predicted"/>
<feature type="domain" description="HTH araC/xylS-type" evidence="3">
    <location>
        <begin position="225"/>
        <end position="323"/>
    </location>
</feature>
<accession>A0A3G4V798</accession>
<keyword evidence="2" id="KW-0804">Transcription</keyword>
<dbReference type="Pfam" id="PF12833">
    <property type="entry name" value="HTH_18"/>
    <property type="match status" value="1"/>
</dbReference>
<evidence type="ECO:0000256" key="2">
    <source>
        <dbReference type="ARBA" id="ARBA00023163"/>
    </source>
</evidence>
<dbReference type="PROSITE" id="PS01124">
    <property type="entry name" value="HTH_ARAC_FAMILY_2"/>
    <property type="match status" value="1"/>
</dbReference>
<gene>
    <name evidence="4" type="ORF">ECB94_04260</name>
</gene>
<dbReference type="EMBL" id="CP033577">
    <property type="protein sequence ID" value="AYV20564.1"/>
    <property type="molecule type" value="Genomic_DNA"/>
</dbReference>
<dbReference type="Gene3D" id="1.10.10.60">
    <property type="entry name" value="Homeodomain-like"/>
    <property type="match status" value="1"/>
</dbReference>
<keyword evidence="1" id="KW-0805">Transcription regulation</keyword>
<dbReference type="PANTHER" id="PTHR47893">
    <property type="entry name" value="REGULATORY PROTEIN PCHR"/>
    <property type="match status" value="1"/>
</dbReference>
<protein>
    <submittedName>
        <fullName evidence="4">AraC family transcriptional regulator</fullName>
    </submittedName>
</protein>